<evidence type="ECO:0000313" key="2">
    <source>
        <dbReference type="EnsemblMetazoa" id="XP_038047429.1"/>
    </source>
</evidence>
<proteinExistence type="predicted"/>
<evidence type="ECO:0000313" key="3">
    <source>
        <dbReference type="Proteomes" id="UP000887568"/>
    </source>
</evidence>
<name>A0A913Z6V2_PATMI</name>
<accession>A0A913Z6V2</accession>
<evidence type="ECO:0008006" key="4">
    <source>
        <dbReference type="Google" id="ProtNLM"/>
    </source>
</evidence>
<reference evidence="2" key="1">
    <citation type="submission" date="2022-11" db="UniProtKB">
        <authorList>
            <consortium name="EnsemblMetazoa"/>
        </authorList>
    </citation>
    <scope>IDENTIFICATION</scope>
</reference>
<comment type="cofactor">
    <cofactor evidence="1">
        <name>Fe cation</name>
        <dbReference type="ChEBI" id="CHEBI:24875"/>
    </cofactor>
</comment>
<sequence>MESANKTDFSFTGEFAVTEEMQRAFDQEGYFIVRSLLGAEEMQALGSAIDRDEGIRAHAFDIGDGEGRSSKLSLWSHPGSDVTGMLARCEKVAGTMEKVLGGEVYHYHTKLMMKEARTGGSHVWHQDYGYWYKNGCLFPDMGSVFIAIDKTDKENGCLQVIRGSHKLGRIEHIMVGGQTGADVARIEEAKKVLELVYVELDPGDALFFHANVLHKSDRNDSDRRRWVFIISYNRASNNPFKKHHHPCYTPLHKVPNSAILECKNIDDITGKDFMDPSTDETIKPEKK</sequence>
<dbReference type="PANTHER" id="PTHR20883">
    <property type="entry name" value="PHYTANOYL-COA DIOXYGENASE DOMAIN CONTAINING 1"/>
    <property type="match status" value="1"/>
</dbReference>
<dbReference type="AlphaFoldDB" id="A0A913Z6V2"/>
<dbReference type="PANTHER" id="PTHR20883:SF51">
    <property type="entry name" value="PHYTANOYL-COA HYDROXYLASE"/>
    <property type="match status" value="1"/>
</dbReference>
<dbReference type="Gene3D" id="2.60.120.620">
    <property type="entry name" value="q2cbj1_9rhob like domain"/>
    <property type="match status" value="1"/>
</dbReference>
<dbReference type="RefSeq" id="XP_038047429.1">
    <property type="nucleotide sequence ID" value="XM_038191501.1"/>
</dbReference>
<organism evidence="2 3">
    <name type="scientific">Patiria miniata</name>
    <name type="common">Bat star</name>
    <name type="synonym">Asterina miniata</name>
    <dbReference type="NCBI Taxonomy" id="46514"/>
    <lineage>
        <taxon>Eukaryota</taxon>
        <taxon>Metazoa</taxon>
        <taxon>Echinodermata</taxon>
        <taxon>Eleutherozoa</taxon>
        <taxon>Asterozoa</taxon>
        <taxon>Asteroidea</taxon>
        <taxon>Valvatacea</taxon>
        <taxon>Valvatida</taxon>
        <taxon>Asterinidae</taxon>
        <taxon>Patiria</taxon>
    </lineage>
</organism>
<evidence type="ECO:0000256" key="1">
    <source>
        <dbReference type="ARBA" id="ARBA00001962"/>
    </source>
</evidence>
<dbReference type="InterPro" id="IPR008775">
    <property type="entry name" value="Phytyl_CoA_dOase-like"/>
</dbReference>
<dbReference type="Pfam" id="PF05721">
    <property type="entry name" value="PhyH"/>
    <property type="match status" value="1"/>
</dbReference>
<dbReference type="EnsemblMetazoa" id="XM_038191501.1">
    <property type="protein sequence ID" value="XP_038047429.1"/>
    <property type="gene ID" value="LOC119721422"/>
</dbReference>
<keyword evidence="3" id="KW-1185">Reference proteome</keyword>
<dbReference type="OrthoDB" id="445007at2759"/>
<dbReference type="GeneID" id="119721422"/>
<dbReference type="SUPFAM" id="SSF51197">
    <property type="entry name" value="Clavaminate synthase-like"/>
    <property type="match status" value="1"/>
</dbReference>
<protein>
    <recommendedName>
        <fullName evidence="4">Phytanoyl-CoA dioxygenase family protein</fullName>
    </recommendedName>
</protein>
<dbReference type="OMA" id="NCMHGSG"/>
<dbReference type="Proteomes" id="UP000887568">
    <property type="component" value="Unplaced"/>
</dbReference>